<name>A0A9D2PHZ9_9FIRM</name>
<comment type="caution">
    <text evidence="2">The sequence shown here is derived from an EMBL/GenBank/DDBJ whole genome shotgun (WGS) entry which is preliminary data.</text>
</comment>
<keyword evidence="1" id="KW-0472">Membrane</keyword>
<keyword evidence="1" id="KW-0812">Transmembrane</keyword>
<dbReference type="EMBL" id="DWWD01000017">
    <property type="protein sequence ID" value="HJC49584.1"/>
    <property type="molecule type" value="Genomic_DNA"/>
</dbReference>
<dbReference type="Proteomes" id="UP000823904">
    <property type="component" value="Unassembled WGS sequence"/>
</dbReference>
<organism evidence="2 3">
    <name type="scientific">Candidatus Anaerostipes avistercoris</name>
    <dbReference type="NCBI Taxonomy" id="2838462"/>
    <lineage>
        <taxon>Bacteria</taxon>
        <taxon>Bacillati</taxon>
        <taxon>Bacillota</taxon>
        <taxon>Clostridia</taxon>
        <taxon>Lachnospirales</taxon>
        <taxon>Lachnospiraceae</taxon>
        <taxon>Anaerostipes</taxon>
    </lineage>
</organism>
<proteinExistence type="predicted"/>
<gene>
    <name evidence="2" type="ORF">H9754_03225</name>
</gene>
<protein>
    <submittedName>
        <fullName evidence="2">Uncharacterized protein</fullName>
    </submittedName>
</protein>
<evidence type="ECO:0000313" key="2">
    <source>
        <dbReference type="EMBL" id="HJC49584.1"/>
    </source>
</evidence>
<reference evidence="2" key="1">
    <citation type="journal article" date="2021" name="PeerJ">
        <title>Extensive microbial diversity within the chicken gut microbiome revealed by metagenomics and culture.</title>
        <authorList>
            <person name="Gilroy R."/>
            <person name="Ravi A."/>
            <person name="Getino M."/>
            <person name="Pursley I."/>
            <person name="Horton D.L."/>
            <person name="Alikhan N.F."/>
            <person name="Baker D."/>
            <person name="Gharbi K."/>
            <person name="Hall N."/>
            <person name="Watson M."/>
            <person name="Adriaenssens E.M."/>
            <person name="Foster-Nyarko E."/>
            <person name="Jarju S."/>
            <person name="Secka A."/>
            <person name="Antonio M."/>
            <person name="Oren A."/>
            <person name="Chaudhuri R.R."/>
            <person name="La Ragione R."/>
            <person name="Hildebrand F."/>
            <person name="Pallen M.J."/>
        </authorList>
    </citation>
    <scope>NUCLEOTIDE SEQUENCE</scope>
    <source>
        <strain evidence="2">ChiSjej3B21-8574</strain>
    </source>
</reference>
<evidence type="ECO:0000313" key="3">
    <source>
        <dbReference type="Proteomes" id="UP000823904"/>
    </source>
</evidence>
<evidence type="ECO:0000256" key="1">
    <source>
        <dbReference type="SAM" id="Phobius"/>
    </source>
</evidence>
<reference evidence="2" key="2">
    <citation type="submission" date="2021-04" db="EMBL/GenBank/DDBJ databases">
        <authorList>
            <person name="Gilroy R."/>
        </authorList>
    </citation>
    <scope>NUCLEOTIDE SEQUENCE</scope>
    <source>
        <strain evidence="2">ChiSjej3B21-8574</strain>
    </source>
</reference>
<sequence length="64" mass="6916">MMLGLIIICVVQSILVLGFHNYTDWEGLADSAAPHLLYGVNLLGRPGMIWMAFVAALAVISSQN</sequence>
<keyword evidence="1" id="KW-1133">Transmembrane helix</keyword>
<dbReference type="AlphaFoldDB" id="A0A9D2PHZ9"/>
<feature type="transmembrane region" description="Helical" evidence="1">
    <location>
        <begin position="42"/>
        <end position="60"/>
    </location>
</feature>
<accession>A0A9D2PHZ9</accession>